<dbReference type="Pfam" id="PF18329">
    <property type="entry name" value="SGBP_B_XBD"/>
    <property type="match status" value="1"/>
</dbReference>
<dbReference type="AlphaFoldDB" id="A0A401LPM8"/>
<dbReference type="GO" id="GO:0030247">
    <property type="term" value="F:polysaccharide binding"/>
    <property type="evidence" value="ECO:0007669"/>
    <property type="project" value="InterPro"/>
</dbReference>
<accession>A0A401LPM8</accession>
<evidence type="ECO:0000313" key="3">
    <source>
        <dbReference type="EMBL" id="GCB33411.1"/>
    </source>
</evidence>
<proteinExistence type="predicted"/>
<protein>
    <recommendedName>
        <fullName evidence="2">Surface glycan-binding protein B xyloglucan binding domain-containing protein</fullName>
    </recommendedName>
</protein>
<dbReference type="Gene3D" id="2.60.40.10">
    <property type="entry name" value="Immunoglobulins"/>
    <property type="match status" value="1"/>
</dbReference>
<evidence type="ECO:0000259" key="2">
    <source>
        <dbReference type="Pfam" id="PF18329"/>
    </source>
</evidence>
<reference evidence="3 4" key="1">
    <citation type="submission" date="2018-10" db="EMBL/GenBank/DDBJ databases">
        <title>Draft Genome Sequence of Bacteroides sp. KCTC 15687.</title>
        <authorList>
            <person name="Yu S.Y."/>
            <person name="Kim J.S."/>
            <person name="Oh B.S."/>
            <person name="Park S.H."/>
            <person name="Kang S.W."/>
            <person name="Park J.E."/>
            <person name="Choi S.H."/>
            <person name="Han K.I."/>
            <person name="Lee K.C."/>
            <person name="Eom M.K."/>
            <person name="Suh M.K."/>
            <person name="Lee D.H."/>
            <person name="Yoon H."/>
            <person name="Kim B."/>
            <person name="Yang S.J."/>
            <person name="Lee J.S."/>
            <person name="Lee J.H."/>
        </authorList>
    </citation>
    <scope>NUCLEOTIDE SEQUENCE [LARGE SCALE GENOMIC DNA]</scope>
    <source>
        <strain evidence="3 4">KCTC 15687</strain>
    </source>
</reference>
<keyword evidence="1" id="KW-0732">Signal</keyword>
<comment type="caution">
    <text evidence="3">The sequence shown here is derived from an EMBL/GenBank/DDBJ whole genome shotgun (WGS) entry which is preliminary data.</text>
</comment>
<name>A0A401LPM8_9BACE</name>
<dbReference type="RefSeq" id="WP_125039763.1">
    <property type="nucleotide sequence ID" value="NZ_BHWB01000001.1"/>
</dbReference>
<evidence type="ECO:0000256" key="1">
    <source>
        <dbReference type="SAM" id="SignalP"/>
    </source>
</evidence>
<dbReference type="PROSITE" id="PS51257">
    <property type="entry name" value="PROKAR_LIPOPROTEIN"/>
    <property type="match status" value="1"/>
</dbReference>
<dbReference type="InterPro" id="IPR013783">
    <property type="entry name" value="Ig-like_fold"/>
</dbReference>
<feature type="domain" description="Surface glycan-binding protein B xyloglucan binding" evidence="2">
    <location>
        <begin position="223"/>
        <end position="406"/>
    </location>
</feature>
<gene>
    <name evidence="3" type="ORF">KGMB02408_03560</name>
</gene>
<dbReference type="EMBL" id="BHWB01000001">
    <property type="protein sequence ID" value="GCB33411.1"/>
    <property type="molecule type" value="Genomic_DNA"/>
</dbReference>
<dbReference type="Proteomes" id="UP000288079">
    <property type="component" value="Unassembled WGS sequence"/>
</dbReference>
<keyword evidence="4" id="KW-1185">Reference proteome</keyword>
<dbReference type="OrthoDB" id="660167at2"/>
<dbReference type="InterPro" id="IPR040475">
    <property type="entry name" value="SGBP_B_XBD"/>
</dbReference>
<organism evidence="3 4">
    <name type="scientific">Bacteroides faecalis</name>
    <dbReference type="NCBI Taxonomy" id="2447885"/>
    <lineage>
        <taxon>Bacteria</taxon>
        <taxon>Pseudomonadati</taxon>
        <taxon>Bacteroidota</taxon>
        <taxon>Bacteroidia</taxon>
        <taxon>Bacteroidales</taxon>
        <taxon>Bacteroidaceae</taxon>
        <taxon>Bacteroides</taxon>
    </lineage>
</organism>
<evidence type="ECO:0000313" key="4">
    <source>
        <dbReference type="Proteomes" id="UP000288079"/>
    </source>
</evidence>
<feature type="signal peptide" evidence="1">
    <location>
        <begin position="1"/>
        <end position="21"/>
    </location>
</feature>
<sequence>MKITYLKYTVFALFTTLTAISCSDVVNMDEGWDPDMGANGAPVVRKITASSDTTTAISVASLNQSIAIFGDNLARVTEVRINDISLDLSQVYAKRHRLELVVPRVLPGTVTNTLTIKTSLGEITTPLTVTLPELKIKGFSNDFAADGDTVQVLGSDFDLYKIDSISATVKFNNQDIRIFNCSQNGFSIEVPEGTSTEETSYLSISTPELDSPAKIPFREKGIPILTNDSRTWINGWWATGIVEVKEDSDPAAPLFKWYVMLKKSYSGAWQYDNIMITHFWLDDTAADLLANPEDYYVKMEILNPTEVPLARYIKIGNSDLEGDGLIYDWDPASTNNGVSLNTMGKWQTVALEVTDVFRGKDGNKTSLKIAKQPYVNQDEFNNLKMAMNRELAGDMEFYFWNLRFVKKITVE</sequence>
<feature type="chain" id="PRO_5019406637" description="Surface glycan-binding protein B xyloglucan binding domain-containing protein" evidence="1">
    <location>
        <begin position="22"/>
        <end position="411"/>
    </location>
</feature>